<feature type="transmembrane region" description="Helical" evidence="1">
    <location>
        <begin position="39"/>
        <end position="60"/>
    </location>
</feature>
<comment type="caution">
    <text evidence="2">The sequence shown here is derived from an EMBL/GenBank/DDBJ whole genome shotgun (WGS) entry which is preliminary data.</text>
</comment>
<keyword evidence="1" id="KW-0812">Transmembrane</keyword>
<sequence>MFIDNLDKIIGLVGLVIGIEIIAVVIFTFSILYFKNPVIAGLIGNFSSLTMISGLIAFSIKRA</sequence>
<gene>
    <name evidence="2" type="ORF">K8N75_01800</name>
</gene>
<evidence type="ECO:0000313" key="3">
    <source>
        <dbReference type="Proteomes" id="UP000825933"/>
    </source>
</evidence>
<protein>
    <submittedName>
        <fullName evidence="2">Uncharacterized protein</fullName>
    </submittedName>
</protein>
<evidence type="ECO:0000256" key="1">
    <source>
        <dbReference type="SAM" id="Phobius"/>
    </source>
</evidence>
<proteinExistence type="predicted"/>
<dbReference type="Proteomes" id="UP000825933">
    <property type="component" value="Unassembled WGS sequence"/>
</dbReference>
<name>A0A8T5URM0_9EURY</name>
<keyword evidence="3" id="KW-1185">Reference proteome</keyword>
<dbReference type="RefSeq" id="WP_223790455.1">
    <property type="nucleotide sequence ID" value="NZ_JAIOUQ010000003.1"/>
</dbReference>
<evidence type="ECO:0000313" key="2">
    <source>
        <dbReference type="EMBL" id="MBZ2164787.1"/>
    </source>
</evidence>
<dbReference type="AlphaFoldDB" id="A0A8T5URM0"/>
<keyword evidence="1" id="KW-0472">Membrane</keyword>
<dbReference type="EMBL" id="JAIOUQ010000003">
    <property type="protein sequence ID" value="MBZ2164787.1"/>
    <property type="molecule type" value="Genomic_DNA"/>
</dbReference>
<accession>A0A8T5URM0</accession>
<organism evidence="2 3">
    <name type="scientific">Methanobacterium spitsbergense</name>
    <dbReference type="NCBI Taxonomy" id="2874285"/>
    <lineage>
        <taxon>Archaea</taxon>
        <taxon>Methanobacteriati</taxon>
        <taxon>Methanobacteriota</taxon>
        <taxon>Methanomada group</taxon>
        <taxon>Methanobacteria</taxon>
        <taxon>Methanobacteriales</taxon>
        <taxon>Methanobacteriaceae</taxon>
        <taxon>Methanobacterium</taxon>
    </lineage>
</organism>
<feature type="transmembrane region" description="Helical" evidence="1">
    <location>
        <begin position="12"/>
        <end position="33"/>
    </location>
</feature>
<keyword evidence="1" id="KW-1133">Transmembrane helix</keyword>
<reference evidence="3" key="1">
    <citation type="journal article" date="2022" name="Microbiol. Resour. Announc.">
        <title>Draft Genome Sequence of a Methanogenic Archaeon from West Spitsbergen Permafrost.</title>
        <authorList>
            <person name="Trubitsyn V."/>
            <person name="Rivkina E."/>
            <person name="Shcherbakova V."/>
        </authorList>
    </citation>
    <scope>NUCLEOTIDE SEQUENCE [LARGE SCALE GENOMIC DNA]</scope>
    <source>
        <strain evidence="3">VT</strain>
    </source>
</reference>